<name>A0A5M8Q7A7_9BACT</name>
<keyword evidence="2" id="KW-1133">Transmembrane helix</keyword>
<evidence type="ECO:0000256" key="2">
    <source>
        <dbReference type="SAM" id="Phobius"/>
    </source>
</evidence>
<keyword evidence="4" id="KW-1185">Reference proteome</keyword>
<keyword evidence="2" id="KW-0812">Transmembrane</keyword>
<sequence>MFPFFALAAILLLGNIIRWLWNAILPDLLNVNPISYWQSVGLLALCRLLFGNFGGRRGGPGRWGRQPRFSRGNSNDDKRGFGPPWRNKWMEMTDAERSKFRQEMRRRCGKPPENDL</sequence>
<dbReference type="AlphaFoldDB" id="A0A5M8Q7A7"/>
<protein>
    <recommendedName>
        <fullName evidence="5">DUF1682 domain-containing protein</fullName>
    </recommendedName>
</protein>
<reference evidence="3 4" key="1">
    <citation type="submission" date="2019-05" db="EMBL/GenBank/DDBJ databases">
        <authorList>
            <person name="Qu J.-H."/>
        </authorList>
    </citation>
    <scope>NUCLEOTIDE SEQUENCE [LARGE SCALE GENOMIC DNA]</scope>
    <source>
        <strain evidence="3 4">NS28</strain>
    </source>
</reference>
<feature type="transmembrane region" description="Helical" evidence="2">
    <location>
        <begin position="34"/>
        <end position="55"/>
    </location>
</feature>
<proteinExistence type="predicted"/>
<organism evidence="3 4">
    <name type="scientific">Dyadobacter flavalbus</name>
    <dbReference type="NCBI Taxonomy" id="2579942"/>
    <lineage>
        <taxon>Bacteria</taxon>
        <taxon>Pseudomonadati</taxon>
        <taxon>Bacteroidota</taxon>
        <taxon>Cytophagia</taxon>
        <taxon>Cytophagales</taxon>
        <taxon>Spirosomataceae</taxon>
        <taxon>Dyadobacter</taxon>
    </lineage>
</organism>
<accession>A0A5M8Q7A7</accession>
<evidence type="ECO:0000313" key="3">
    <source>
        <dbReference type="EMBL" id="KAA6430512.1"/>
    </source>
</evidence>
<gene>
    <name evidence="3" type="ORF">FEM33_26225</name>
</gene>
<feature type="region of interest" description="Disordered" evidence="1">
    <location>
        <begin position="59"/>
        <end position="86"/>
    </location>
</feature>
<evidence type="ECO:0000313" key="4">
    <source>
        <dbReference type="Proteomes" id="UP000323994"/>
    </source>
</evidence>
<dbReference type="Proteomes" id="UP000323994">
    <property type="component" value="Unassembled WGS sequence"/>
</dbReference>
<dbReference type="EMBL" id="VBSN01000076">
    <property type="protein sequence ID" value="KAA6430512.1"/>
    <property type="molecule type" value="Genomic_DNA"/>
</dbReference>
<dbReference type="OrthoDB" id="1099872at2"/>
<evidence type="ECO:0000256" key="1">
    <source>
        <dbReference type="SAM" id="MobiDB-lite"/>
    </source>
</evidence>
<comment type="caution">
    <text evidence="3">The sequence shown here is derived from an EMBL/GenBank/DDBJ whole genome shotgun (WGS) entry which is preliminary data.</text>
</comment>
<keyword evidence="2" id="KW-0472">Membrane</keyword>
<evidence type="ECO:0008006" key="5">
    <source>
        <dbReference type="Google" id="ProtNLM"/>
    </source>
</evidence>